<evidence type="ECO:0000313" key="1">
    <source>
        <dbReference type="EMBL" id="GFC89386.1"/>
    </source>
</evidence>
<organism evidence="1">
    <name type="scientific">Tanacetum cinerariifolium</name>
    <name type="common">Dalmatian daisy</name>
    <name type="synonym">Chrysanthemum cinerariifolium</name>
    <dbReference type="NCBI Taxonomy" id="118510"/>
    <lineage>
        <taxon>Eukaryota</taxon>
        <taxon>Viridiplantae</taxon>
        <taxon>Streptophyta</taxon>
        <taxon>Embryophyta</taxon>
        <taxon>Tracheophyta</taxon>
        <taxon>Spermatophyta</taxon>
        <taxon>Magnoliopsida</taxon>
        <taxon>eudicotyledons</taxon>
        <taxon>Gunneridae</taxon>
        <taxon>Pentapetalae</taxon>
        <taxon>asterids</taxon>
        <taxon>campanulids</taxon>
        <taxon>Asterales</taxon>
        <taxon>Asteraceae</taxon>
        <taxon>Asteroideae</taxon>
        <taxon>Anthemideae</taxon>
        <taxon>Anthemidinae</taxon>
        <taxon>Tanacetum</taxon>
    </lineage>
</organism>
<reference evidence="1" key="1">
    <citation type="journal article" date="2019" name="Sci. Rep.">
        <title>Draft genome of Tanacetum cinerariifolium, the natural source of mosquito coil.</title>
        <authorList>
            <person name="Yamashiro T."/>
            <person name="Shiraishi A."/>
            <person name="Satake H."/>
            <person name="Nakayama K."/>
        </authorList>
    </citation>
    <scope>NUCLEOTIDE SEQUENCE</scope>
</reference>
<protein>
    <submittedName>
        <fullName evidence="1">Uncharacterized protein</fullName>
    </submittedName>
</protein>
<sequence length="170" mass="19569">MSIEINKKEKLQQLEQVANLSTYPSQRFNSFCYDDDDDEEDYTVAIAPDFSIMNSLITENEHLDTIPETKSDELIKSSVENLVLIPSDSKDFFDIKSECDVPDCDDSQTIKFSTFSNPLFDDSTSSDDESSHEENFYEPNLCYNSISFDFNQFQPPQFLVIHQPPQEMSI</sequence>
<dbReference type="EMBL" id="BKCJ011120659">
    <property type="protein sequence ID" value="GFC89386.1"/>
    <property type="molecule type" value="Genomic_DNA"/>
</dbReference>
<comment type="caution">
    <text evidence="1">The sequence shown here is derived from an EMBL/GenBank/DDBJ whole genome shotgun (WGS) entry which is preliminary data.</text>
</comment>
<dbReference type="AlphaFoldDB" id="A0A699RU91"/>
<gene>
    <name evidence="1" type="ORF">Tci_861356</name>
</gene>
<accession>A0A699RU91</accession>
<proteinExistence type="predicted"/>
<name>A0A699RU91_TANCI</name>